<sequence length="122" mass="13531">MRFYVSPIQFVVATLALVLASAPLVSAADCYSKGGCGSCESKQQIRRARDRMCRSDLWRNPNAFIWGGATVALRGHFPDQSACNDAFSDIIRQCYGNKDGGTFDWDYGRFSAHLDVSFCSCR</sequence>
<dbReference type="Proteomes" id="UP000799438">
    <property type="component" value="Unassembled WGS sequence"/>
</dbReference>
<dbReference type="InterPro" id="IPR048508">
    <property type="entry name" value="LDL"/>
</dbReference>
<dbReference type="OrthoDB" id="4216327at2759"/>
<accession>A0A6A6B1H5</accession>
<proteinExistence type="predicted"/>
<feature type="chain" id="PRO_5025599202" description="Killer toxin Kp4 domain-containing protein" evidence="1">
    <location>
        <begin position="28"/>
        <end position="122"/>
    </location>
</feature>
<organism evidence="2 3">
    <name type="scientific">Aplosporella prunicola CBS 121167</name>
    <dbReference type="NCBI Taxonomy" id="1176127"/>
    <lineage>
        <taxon>Eukaryota</taxon>
        <taxon>Fungi</taxon>
        <taxon>Dikarya</taxon>
        <taxon>Ascomycota</taxon>
        <taxon>Pezizomycotina</taxon>
        <taxon>Dothideomycetes</taxon>
        <taxon>Dothideomycetes incertae sedis</taxon>
        <taxon>Botryosphaeriales</taxon>
        <taxon>Aplosporellaceae</taxon>
        <taxon>Aplosporella</taxon>
    </lineage>
</organism>
<evidence type="ECO:0000313" key="2">
    <source>
        <dbReference type="EMBL" id="KAF2137115.1"/>
    </source>
</evidence>
<dbReference type="GeneID" id="54295006"/>
<evidence type="ECO:0000256" key="1">
    <source>
        <dbReference type="SAM" id="SignalP"/>
    </source>
</evidence>
<feature type="signal peptide" evidence="1">
    <location>
        <begin position="1"/>
        <end position="27"/>
    </location>
</feature>
<keyword evidence="1" id="KW-0732">Signal</keyword>
<evidence type="ECO:0000313" key="3">
    <source>
        <dbReference type="Proteomes" id="UP000799438"/>
    </source>
</evidence>
<reference evidence="2" key="1">
    <citation type="journal article" date="2020" name="Stud. Mycol.">
        <title>101 Dothideomycetes genomes: a test case for predicting lifestyles and emergence of pathogens.</title>
        <authorList>
            <person name="Haridas S."/>
            <person name="Albert R."/>
            <person name="Binder M."/>
            <person name="Bloem J."/>
            <person name="Labutti K."/>
            <person name="Salamov A."/>
            <person name="Andreopoulos B."/>
            <person name="Baker S."/>
            <person name="Barry K."/>
            <person name="Bills G."/>
            <person name="Bluhm B."/>
            <person name="Cannon C."/>
            <person name="Castanera R."/>
            <person name="Culley D."/>
            <person name="Daum C."/>
            <person name="Ezra D."/>
            <person name="Gonzalez J."/>
            <person name="Henrissat B."/>
            <person name="Kuo A."/>
            <person name="Liang C."/>
            <person name="Lipzen A."/>
            <person name="Lutzoni F."/>
            <person name="Magnuson J."/>
            <person name="Mondo S."/>
            <person name="Nolan M."/>
            <person name="Ohm R."/>
            <person name="Pangilinan J."/>
            <person name="Park H.-J."/>
            <person name="Ramirez L."/>
            <person name="Alfaro M."/>
            <person name="Sun H."/>
            <person name="Tritt A."/>
            <person name="Yoshinaga Y."/>
            <person name="Zwiers L.-H."/>
            <person name="Turgeon B."/>
            <person name="Goodwin S."/>
            <person name="Spatafora J."/>
            <person name="Crous P."/>
            <person name="Grigoriev I."/>
        </authorList>
    </citation>
    <scope>NUCLEOTIDE SEQUENCE</scope>
    <source>
        <strain evidence="2">CBS 121167</strain>
    </source>
</reference>
<keyword evidence="3" id="KW-1185">Reference proteome</keyword>
<protein>
    <recommendedName>
        <fullName evidence="4">Killer toxin Kp4 domain-containing protein</fullName>
    </recommendedName>
</protein>
<dbReference type="AlphaFoldDB" id="A0A6A6B1H5"/>
<dbReference type="Pfam" id="PF21691">
    <property type="entry name" value="LDL"/>
    <property type="match status" value="1"/>
</dbReference>
<dbReference type="EMBL" id="ML995507">
    <property type="protein sequence ID" value="KAF2137115.1"/>
    <property type="molecule type" value="Genomic_DNA"/>
</dbReference>
<dbReference type="RefSeq" id="XP_033392833.1">
    <property type="nucleotide sequence ID" value="XM_033537510.1"/>
</dbReference>
<dbReference type="CDD" id="cd22811">
    <property type="entry name" value="agbl-like"/>
    <property type="match status" value="1"/>
</dbReference>
<name>A0A6A6B1H5_9PEZI</name>
<evidence type="ECO:0008006" key="4">
    <source>
        <dbReference type="Google" id="ProtNLM"/>
    </source>
</evidence>
<gene>
    <name evidence="2" type="ORF">K452DRAFT_236454</name>
</gene>